<dbReference type="AlphaFoldDB" id="A0A118DML6"/>
<comment type="caution">
    <text evidence="1">The sequence shown here is derived from an EMBL/GenBank/DDBJ whole genome shotgun (WGS) entry which is preliminary data.</text>
</comment>
<accession>A0A118DML6</accession>
<protein>
    <submittedName>
        <fullName evidence="1">Uncharacterized protein</fullName>
    </submittedName>
</protein>
<evidence type="ECO:0000313" key="1">
    <source>
        <dbReference type="EMBL" id="KVE25129.1"/>
    </source>
</evidence>
<evidence type="ECO:0000313" key="2">
    <source>
        <dbReference type="Proteomes" id="UP000062788"/>
    </source>
</evidence>
<reference evidence="1 2" key="1">
    <citation type="submission" date="2015-11" db="EMBL/GenBank/DDBJ databases">
        <title>Expanding the genomic diversity of Burkholderia species for the development of highly accurate diagnostics.</title>
        <authorList>
            <person name="Sahl J."/>
            <person name="Keim P."/>
            <person name="Wagner D."/>
        </authorList>
    </citation>
    <scope>NUCLEOTIDE SEQUENCE [LARGE SCALE GENOMIC DNA]</scope>
    <source>
        <strain evidence="1 2">TSV85</strain>
    </source>
</reference>
<dbReference type="EMBL" id="LOWA01000045">
    <property type="protein sequence ID" value="KVE25129.1"/>
    <property type="molecule type" value="Genomic_DNA"/>
</dbReference>
<proteinExistence type="predicted"/>
<dbReference type="Proteomes" id="UP000062788">
    <property type="component" value="Unassembled WGS sequence"/>
</dbReference>
<sequence>MRTGIGLCHLCIIAIGFAVAFLVGSTYITAIDKGGNLAAPLLAQALAGGPSSAGGDLMLAFMAKAVTHWRATSSTESAANCSSVTAKGKRIS</sequence>
<gene>
    <name evidence="1" type="ORF">WS67_19285</name>
</gene>
<name>A0A118DML6_9BURK</name>
<keyword evidence="2" id="KW-1185">Reference proteome</keyword>
<organism evidence="1 2">
    <name type="scientific">Burkholderia singularis</name>
    <dbReference type="NCBI Taxonomy" id="1503053"/>
    <lineage>
        <taxon>Bacteria</taxon>
        <taxon>Pseudomonadati</taxon>
        <taxon>Pseudomonadota</taxon>
        <taxon>Betaproteobacteria</taxon>
        <taxon>Burkholderiales</taxon>
        <taxon>Burkholderiaceae</taxon>
        <taxon>Burkholderia</taxon>
        <taxon>pseudomallei group</taxon>
    </lineage>
</organism>